<feature type="transmembrane region" description="Helical" evidence="2">
    <location>
        <begin position="352"/>
        <end position="374"/>
    </location>
</feature>
<keyword evidence="2" id="KW-0812">Transmembrane</keyword>
<gene>
    <name evidence="3" type="ORF">BC102111_00106</name>
</gene>
<feature type="compositionally biased region" description="Low complexity" evidence="1">
    <location>
        <begin position="852"/>
        <end position="865"/>
    </location>
</feature>
<dbReference type="EMBL" id="FXZC01000001">
    <property type="protein sequence ID" value="SMX63181.1"/>
    <property type="molecule type" value="Genomic_DNA"/>
</dbReference>
<feature type="transmembrane region" description="Helical" evidence="2">
    <location>
        <begin position="639"/>
        <end position="660"/>
    </location>
</feature>
<feature type="compositionally biased region" description="Polar residues" evidence="1">
    <location>
        <begin position="815"/>
        <end position="825"/>
    </location>
</feature>
<evidence type="ECO:0000256" key="2">
    <source>
        <dbReference type="SAM" id="Phobius"/>
    </source>
</evidence>
<evidence type="ECO:0000256" key="1">
    <source>
        <dbReference type="SAM" id="MobiDB-lite"/>
    </source>
</evidence>
<keyword evidence="2" id="KW-0472">Membrane</keyword>
<feature type="compositionally biased region" description="Low complexity" evidence="1">
    <location>
        <begin position="57"/>
        <end position="79"/>
    </location>
</feature>
<dbReference type="PANTHER" id="PTHR47687">
    <property type="entry name" value="G8 DOMAIN-CONTAINING PROTEIN DDB_G0288475-RELATED"/>
    <property type="match status" value="1"/>
</dbReference>
<feature type="transmembrane region" description="Helical" evidence="2">
    <location>
        <begin position="681"/>
        <end position="701"/>
    </location>
</feature>
<accession>A0A2H1HJY6</accession>
<reference evidence="3 4" key="1">
    <citation type="submission" date="2017-03" db="EMBL/GenBank/DDBJ databases">
        <authorList>
            <person name="Afonso C.L."/>
            <person name="Miller P.J."/>
            <person name="Scott M.A."/>
            <person name="Spackman E."/>
            <person name="Goraichik I."/>
            <person name="Dimitrov K.M."/>
            <person name="Suarez D.L."/>
            <person name="Swayne D.E."/>
        </authorList>
    </citation>
    <scope>NUCLEOTIDE SEQUENCE [LARGE SCALE GENOMIC DNA]</scope>
    <source>
        <strain evidence="3 4">CIP 102111</strain>
    </source>
</reference>
<dbReference type="PANTHER" id="PTHR47687:SF4">
    <property type="entry name" value="G8 DOMAIN-CONTAINING PROTEIN DDB_G0286311-RELATED"/>
    <property type="match status" value="1"/>
</dbReference>
<dbReference type="InterPro" id="IPR052334">
    <property type="entry name" value="G8_domain-comF-like"/>
</dbReference>
<feature type="compositionally biased region" description="Polar residues" evidence="1">
    <location>
        <begin position="227"/>
        <end position="248"/>
    </location>
</feature>
<feature type="compositionally biased region" description="Low complexity" evidence="1">
    <location>
        <begin position="88"/>
        <end position="162"/>
    </location>
</feature>
<feature type="compositionally biased region" description="Polar residues" evidence="1">
    <location>
        <begin position="303"/>
        <end position="319"/>
    </location>
</feature>
<name>A0A2H1HJY6_9MICO</name>
<feature type="region of interest" description="Disordered" evidence="1">
    <location>
        <begin position="790"/>
        <end position="937"/>
    </location>
</feature>
<feature type="transmembrane region" description="Helical" evidence="2">
    <location>
        <begin position="721"/>
        <end position="743"/>
    </location>
</feature>
<feature type="transmembrane region" description="Helical" evidence="2">
    <location>
        <begin position="469"/>
        <end position="492"/>
    </location>
</feature>
<evidence type="ECO:0000313" key="4">
    <source>
        <dbReference type="Proteomes" id="UP000234333"/>
    </source>
</evidence>
<keyword evidence="2" id="KW-1133">Transmembrane helix</keyword>
<organism evidence="3 4">
    <name type="scientific">Brevibacterium casei CIP 102111</name>
    <dbReference type="NCBI Taxonomy" id="1255625"/>
    <lineage>
        <taxon>Bacteria</taxon>
        <taxon>Bacillati</taxon>
        <taxon>Actinomycetota</taxon>
        <taxon>Actinomycetes</taxon>
        <taxon>Micrococcales</taxon>
        <taxon>Brevibacteriaceae</taxon>
        <taxon>Brevibacterium</taxon>
    </lineage>
</organism>
<evidence type="ECO:0000313" key="3">
    <source>
        <dbReference type="EMBL" id="SMX63181.1"/>
    </source>
</evidence>
<feature type="transmembrane region" description="Helical" evidence="2">
    <location>
        <begin position="551"/>
        <end position="575"/>
    </location>
</feature>
<protein>
    <submittedName>
        <fullName evidence="3">Branched-chain amino acid ABC-type transport system, permease component</fullName>
    </submittedName>
</protein>
<dbReference type="Proteomes" id="UP000234333">
    <property type="component" value="Unassembled WGS sequence"/>
</dbReference>
<feature type="compositionally biased region" description="Basic and acidic residues" evidence="1">
    <location>
        <begin position="8"/>
        <end position="54"/>
    </location>
</feature>
<feature type="region of interest" description="Disordered" evidence="1">
    <location>
        <begin position="1"/>
        <end position="332"/>
    </location>
</feature>
<feature type="transmembrane region" description="Helical" evidence="2">
    <location>
        <begin position="394"/>
        <end position="415"/>
    </location>
</feature>
<sequence length="1288" mass="132410">MSTSSQNPEERSPDRSQNPEERSPDRSQNPEERSPDRSQNPEERSPDSSKRSPEEGSATPSKPAKPSEAPKPSEAARPSGTTKPSETAKPSAAGKPSAAPKKPSAEPARSSTRPGSSASGRSGPGSSTLGGSDPSNSDPGNSDPGTSDTSSSNPNSSASSGTDAEDTVTAVPAVDSRESPSQSAPGSDTRAPGSGSDTSAPTEQFPRFSPEAAAQQNSLYSPEGSPSPKQGTPHSPEGSGSRQPQGESTHGAPPQGTPNPPSTPPWQGAGSQHPPQGPAHQGASPYQDAPYQGAASQGAPHPQQGTPYQGSPDPQQGATPQGIPYPTSSAGHSPRAATYLAPLARGATWKAVLIPPGIALAAGILVSIILTVVVMSTAEVDSASQTMGADTDKIGYALPFVLMALALFGSAAFRFDLQIEDFASANGALHLSGAPLLVTLVVLGTLWWFTRWSERRQPSPNRGSTWIQIGISALAFTIVLFLLQLIFAARFALMEGGGAAQFEFSAVTARSFFVPLLVIAAVSAWGRVAGHFKGTEAIGAPFLRWAVPPLLVAWVHLVVMVAVMSIVAIFVLPFGLDVPGQVVPLVFITMGLILTLLVHLGGVTFSMQGGFGSGSGGFSDSGTFSESLTIFSDEAPGQLWLGLLAVVVAVLAATLVATVTRQPRWTVQGQDPNQWHSAWRIPLAFAAVWGVLSLTAIPMRASVRGSAGATDVFGSMAAGQAALSALAWSFLVFAVWGGLIEVLSRTLGPRLALTMPAVTRFLAGRATHPHWGRELGMSAPEYPLIHRSAVSGTRSGQTPPPPPQTPFGPAGPQSGAPQDSSGNPISQSAPGSASQPASGTTSQSAFDSALHAASGSTAQSASGAADPSVSGSAAQSAPDFAGPSSSWSADPSPSQTGTGSTRAWSEAGTYSGAASAPAQSAYDGRSPGASGGPAKPFDRKKATVVGVISGVSVLVIVAALIVVTQVNGRMFGPEAAVEKYLDRLADGDAEGALSIADVDVPAEQRQLLTNDVLGAAKALPTDITVADADVSDDQATVSATFDLGGSKSTTDFSLVKSGKTALFFDDWKLQSPELSYLAVETPGLTTVKVNGIDVDTDGSQLALPAFPALYEVGLAEQTELISADPIEARTFFAGSVDDADMEGVEPALLAAQPTDAFRSEVDKQVKTLIDSCAQKTVAQPDGCPFGSFSAESYDATNIKWSISSYPTVTVADSSSDPYYDLGETTGPNGGPAWAVTSVTEGEAFVTGNYDSFFDDDGTFDDTVTFSVDGTAEIVDGKVVITINDGYGY</sequence>
<feature type="transmembrane region" description="Helical" evidence="2">
    <location>
        <begin position="942"/>
        <end position="963"/>
    </location>
</feature>
<feature type="transmembrane region" description="Helical" evidence="2">
    <location>
        <begin position="582"/>
        <end position="605"/>
    </location>
</feature>
<feature type="compositionally biased region" description="Low complexity" evidence="1">
    <location>
        <begin position="826"/>
        <end position="839"/>
    </location>
</feature>
<proteinExistence type="predicted"/>
<feature type="compositionally biased region" description="Low complexity" evidence="1">
    <location>
        <begin position="883"/>
        <end position="894"/>
    </location>
</feature>
<feature type="compositionally biased region" description="Pro residues" evidence="1">
    <location>
        <begin position="255"/>
        <end position="264"/>
    </location>
</feature>
<feature type="transmembrane region" description="Helical" evidence="2">
    <location>
        <begin position="427"/>
        <end position="449"/>
    </location>
</feature>